<proteinExistence type="predicted"/>
<evidence type="ECO:0000256" key="2">
    <source>
        <dbReference type="SAM" id="Phobius"/>
    </source>
</evidence>
<protein>
    <submittedName>
        <fullName evidence="3">Uncharacterized protein</fullName>
    </submittedName>
</protein>
<sequence>MRNQAPVKDRTGNQDKTGNRSRPSRAQLLALLVGLFQIAFALLPVLPLAEGHHALHICTGLAGVVLAWRHEHARLYGVALLLVYGKLLFDDMNASTTWLQLPTLDTVAYGRSAVAGLVIVLVPAFGRR</sequence>
<reference evidence="3 4" key="1">
    <citation type="submission" date="2018-10" db="EMBL/GenBank/DDBJ databases">
        <title>Sequencing the genomes of 1000 actinobacteria strains.</title>
        <authorList>
            <person name="Klenk H.-P."/>
        </authorList>
    </citation>
    <scope>NUCLEOTIDE SEQUENCE [LARGE SCALE GENOMIC DNA]</scope>
    <source>
        <strain evidence="3 4">DSM 43800</strain>
    </source>
</reference>
<evidence type="ECO:0000313" key="4">
    <source>
        <dbReference type="Proteomes" id="UP000282084"/>
    </source>
</evidence>
<evidence type="ECO:0000313" key="3">
    <source>
        <dbReference type="EMBL" id="RKT54056.1"/>
    </source>
</evidence>
<feature type="region of interest" description="Disordered" evidence="1">
    <location>
        <begin position="1"/>
        <end position="22"/>
    </location>
</feature>
<accession>A0A495VXK4</accession>
<organism evidence="3 4">
    <name type="scientific">Saccharothrix australiensis</name>
    <dbReference type="NCBI Taxonomy" id="2072"/>
    <lineage>
        <taxon>Bacteria</taxon>
        <taxon>Bacillati</taxon>
        <taxon>Actinomycetota</taxon>
        <taxon>Actinomycetes</taxon>
        <taxon>Pseudonocardiales</taxon>
        <taxon>Pseudonocardiaceae</taxon>
        <taxon>Saccharothrix</taxon>
    </lineage>
</organism>
<dbReference type="RefSeq" id="WP_121005210.1">
    <property type="nucleotide sequence ID" value="NZ_RBXO01000001.1"/>
</dbReference>
<evidence type="ECO:0000256" key="1">
    <source>
        <dbReference type="SAM" id="MobiDB-lite"/>
    </source>
</evidence>
<keyword evidence="2" id="KW-0812">Transmembrane</keyword>
<comment type="caution">
    <text evidence="3">The sequence shown here is derived from an EMBL/GenBank/DDBJ whole genome shotgun (WGS) entry which is preliminary data.</text>
</comment>
<gene>
    <name evidence="3" type="ORF">C8E97_2645</name>
</gene>
<feature type="transmembrane region" description="Helical" evidence="2">
    <location>
        <begin position="28"/>
        <end position="46"/>
    </location>
</feature>
<keyword evidence="4" id="KW-1185">Reference proteome</keyword>
<dbReference type="Proteomes" id="UP000282084">
    <property type="component" value="Unassembled WGS sequence"/>
</dbReference>
<keyword evidence="2" id="KW-0472">Membrane</keyword>
<name>A0A495VXK4_9PSEU</name>
<dbReference type="EMBL" id="RBXO01000001">
    <property type="protein sequence ID" value="RKT54056.1"/>
    <property type="molecule type" value="Genomic_DNA"/>
</dbReference>
<dbReference type="AlphaFoldDB" id="A0A495VXK4"/>
<keyword evidence="2" id="KW-1133">Transmembrane helix</keyword>
<dbReference type="OrthoDB" id="3694502at2"/>
<feature type="transmembrane region" description="Helical" evidence="2">
    <location>
        <begin position="109"/>
        <end position="126"/>
    </location>
</feature>